<dbReference type="GO" id="GO:0070973">
    <property type="term" value="P:protein localization to endoplasmic reticulum exit site"/>
    <property type="evidence" value="ECO:0007669"/>
    <property type="project" value="UniProtKB-UniRule"/>
</dbReference>
<dbReference type="PANTHER" id="PTHR12701">
    <property type="entry name" value="BCR-ASSOCIATED PROTEIN, BAP"/>
    <property type="match status" value="1"/>
</dbReference>
<feature type="region of interest" description="Disordered" evidence="2">
    <location>
        <begin position="122"/>
        <end position="148"/>
    </location>
</feature>
<proteinExistence type="inferred from homology"/>
<comment type="similarity">
    <text evidence="1">Belongs to the BCAP29/BCAP31 family.</text>
</comment>
<dbReference type="PANTHER" id="PTHR12701:SF48">
    <property type="entry name" value="ENDOPLASMIC RETICULUM TRANSMEMBRANE PROTEIN"/>
    <property type="match status" value="1"/>
</dbReference>
<accession>A0A396HWT5</accession>
<evidence type="ECO:0000256" key="1">
    <source>
        <dbReference type="RuleBase" id="RU367026"/>
    </source>
</evidence>
<dbReference type="AlphaFoldDB" id="A0A396HWT5"/>
<comment type="subcellular location">
    <subcellularLocation>
        <location evidence="1">Endoplasmic reticulum membrane</location>
        <topology evidence="1">Multi-pass membrane protein</topology>
    </subcellularLocation>
</comment>
<dbReference type="GO" id="GO:0005789">
    <property type="term" value="C:endoplasmic reticulum membrane"/>
    <property type="evidence" value="ECO:0007669"/>
    <property type="project" value="UniProtKB-SubCell"/>
</dbReference>
<organism evidence="3">
    <name type="scientific">Medicago truncatula</name>
    <name type="common">Barrel medic</name>
    <name type="synonym">Medicago tribuloides</name>
    <dbReference type="NCBI Taxonomy" id="3880"/>
    <lineage>
        <taxon>Eukaryota</taxon>
        <taxon>Viridiplantae</taxon>
        <taxon>Streptophyta</taxon>
        <taxon>Embryophyta</taxon>
        <taxon>Tracheophyta</taxon>
        <taxon>Spermatophyta</taxon>
        <taxon>Magnoliopsida</taxon>
        <taxon>eudicotyledons</taxon>
        <taxon>Gunneridae</taxon>
        <taxon>Pentapetalae</taxon>
        <taxon>rosids</taxon>
        <taxon>fabids</taxon>
        <taxon>Fabales</taxon>
        <taxon>Fabaceae</taxon>
        <taxon>Papilionoideae</taxon>
        <taxon>50 kb inversion clade</taxon>
        <taxon>NPAAA clade</taxon>
        <taxon>Hologalegina</taxon>
        <taxon>IRL clade</taxon>
        <taxon>Trifolieae</taxon>
        <taxon>Medicago</taxon>
    </lineage>
</organism>
<dbReference type="Proteomes" id="UP000265566">
    <property type="component" value="Chromosome 5"/>
</dbReference>
<keyword evidence="1" id="KW-1133">Transmembrane helix</keyword>
<evidence type="ECO:0000313" key="3">
    <source>
        <dbReference type="EMBL" id="RHN57820.1"/>
    </source>
</evidence>
<reference evidence="3" key="1">
    <citation type="journal article" date="2018" name="Nat. Plants">
        <title>Whole-genome landscape of Medicago truncatula symbiotic genes.</title>
        <authorList>
            <person name="Pecrix Y."/>
            <person name="Gamas P."/>
            <person name="Carrere S."/>
        </authorList>
    </citation>
    <scope>NUCLEOTIDE SEQUENCE</scope>
    <source>
        <tissue evidence="3">Leaves</tissue>
    </source>
</reference>
<comment type="function">
    <text evidence="1">May play a role in anterograde transport of membrane proteins from the endoplasmic reticulum to the Golgi.</text>
</comment>
<keyword evidence="1" id="KW-0653">Protein transport</keyword>
<keyword evidence="1" id="KW-0256">Endoplasmic reticulum</keyword>
<gene>
    <name evidence="3" type="ORF">MtrunA17_Chr5g0444551</name>
</gene>
<keyword evidence="1" id="KW-0813">Transport</keyword>
<protein>
    <recommendedName>
        <fullName evidence="1">Endoplasmic reticulum transmembrane protein</fullName>
    </recommendedName>
</protein>
<comment type="caution">
    <text evidence="3">The sequence shown here is derived from an EMBL/GenBank/DDBJ whole genome shotgun (WGS) entry which is preliminary data.</text>
</comment>
<dbReference type="EMBL" id="PSQE01000005">
    <property type="protein sequence ID" value="RHN57820.1"/>
    <property type="molecule type" value="Genomic_DNA"/>
</dbReference>
<dbReference type="GO" id="GO:0006888">
    <property type="term" value="P:endoplasmic reticulum to Golgi vesicle-mediated transport"/>
    <property type="evidence" value="ECO:0007669"/>
    <property type="project" value="UniProtKB-UniRule"/>
</dbReference>
<dbReference type="GO" id="GO:0006886">
    <property type="term" value="P:intracellular protein transport"/>
    <property type="evidence" value="ECO:0007669"/>
    <property type="project" value="UniProtKB-UniRule"/>
</dbReference>
<evidence type="ECO:0000256" key="2">
    <source>
        <dbReference type="SAM" id="MobiDB-lite"/>
    </source>
</evidence>
<keyword evidence="1" id="KW-0472">Membrane</keyword>
<dbReference type="InterPro" id="IPR008417">
    <property type="entry name" value="BAP29/BAP31"/>
</dbReference>
<feature type="transmembrane region" description="Helical" evidence="1">
    <location>
        <begin position="84"/>
        <end position="104"/>
    </location>
</feature>
<sequence>MLQLLFALLSIELTVILILSFANPIRKLMVKVLDLLKRGRGPLIIKTIATTVFIVFGSTIYTILKIHKRSMDAGMVNPTEEVLMAHHLLEASLMGFSLFFGLMIDRQHYYIKEITSLRKNVEKSKKQIHNHEPPKRREIEETEKKKDN</sequence>
<dbReference type="OrthoDB" id="435607at2759"/>
<name>A0A396HWT5_MEDTR</name>
<feature type="transmembrane region" description="Helical" evidence="1">
    <location>
        <begin position="43"/>
        <end position="64"/>
    </location>
</feature>
<keyword evidence="3" id="KW-0675">Receptor</keyword>
<keyword evidence="1" id="KW-0812">Transmembrane</keyword>
<dbReference type="Gramene" id="rna33409">
    <property type="protein sequence ID" value="RHN57820.1"/>
    <property type="gene ID" value="gene33409"/>
</dbReference>
<feature type="transmembrane region" description="Helical" evidence="1">
    <location>
        <begin position="6"/>
        <end position="22"/>
    </location>
</feature>
<keyword evidence="1" id="KW-0931">ER-Golgi transport</keyword>